<proteinExistence type="predicted"/>
<feature type="region of interest" description="Disordered" evidence="1">
    <location>
        <begin position="157"/>
        <end position="223"/>
    </location>
</feature>
<evidence type="ECO:0000313" key="2">
    <source>
        <dbReference type="EMBL" id="KAK9909203.1"/>
    </source>
</evidence>
<accession>A0ABR2YQJ8</accession>
<feature type="region of interest" description="Disordered" evidence="1">
    <location>
        <begin position="26"/>
        <end position="63"/>
    </location>
</feature>
<dbReference type="EMBL" id="JALJOT010000007">
    <property type="protein sequence ID" value="KAK9909203.1"/>
    <property type="molecule type" value="Genomic_DNA"/>
</dbReference>
<dbReference type="PANTHER" id="PTHR31968">
    <property type="entry name" value="SERINE/ARGININE-RELATED PROTEIN 53"/>
    <property type="match status" value="1"/>
</dbReference>
<sequence length="223" mass="24136">MEEEKAHNLYALFSSVDAGARQKRGLGFSTGVQGTSNRQSGDALTDDQSRKQDSAAKPEQLNFRELISGYDQMSAGERMKARTKLLLERTDKTGKDDRQQWTRFVFNKDALLDEEGAQPDNAFGGGANAVSLKVPAAQARQNERILSAQEAHEAAIFGLPAAGPQSSPPVIGQHAGLGARPPSPEPPEQLSPDPPIHAETVQNQAAVSWRERAAQLRAQRQAT</sequence>
<comment type="caution">
    <text evidence="2">The sequence shown here is derived from an EMBL/GenBank/DDBJ whole genome shotgun (WGS) entry which is preliminary data.</text>
</comment>
<dbReference type="Proteomes" id="UP001491310">
    <property type="component" value="Unassembled WGS sequence"/>
</dbReference>
<protein>
    <submittedName>
        <fullName evidence="2">Uncharacterized protein</fullName>
    </submittedName>
</protein>
<gene>
    <name evidence="2" type="ORF">WJX75_008669</name>
</gene>
<name>A0ABR2YQJ8_9CHLO</name>
<reference evidence="2 3" key="1">
    <citation type="journal article" date="2024" name="Nat. Commun.">
        <title>Phylogenomics reveals the evolutionary origins of lichenization in chlorophyte algae.</title>
        <authorList>
            <person name="Puginier C."/>
            <person name="Libourel C."/>
            <person name="Otte J."/>
            <person name="Skaloud P."/>
            <person name="Haon M."/>
            <person name="Grisel S."/>
            <person name="Petersen M."/>
            <person name="Berrin J.G."/>
            <person name="Delaux P.M."/>
            <person name="Dal Grande F."/>
            <person name="Keller J."/>
        </authorList>
    </citation>
    <scope>NUCLEOTIDE SEQUENCE [LARGE SCALE GENOMIC DNA]</scope>
    <source>
        <strain evidence="2 3">SAG 216-7</strain>
    </source>
</reference>
<feature type="compositionally biased region" description="Pro residues" evidence="1">
    <location>
        <begin position="181"/>
        <end position="195"/>
    </location>
</feature>
<evidence type="ECO:0000256" key="1">
    <source>
        <dbReference type="SAM" id="MobiDB-lite"/>
    </source>
</evidence>
<feature type="compositionally biased region" description="Polar residues" evidence="1">
    <location>
        <begin position="30"/>
        <end position="42"/>
    </location>
</feature>
<organism evidence="2 3">
    <name type="scientific">Coccomyxa subellipsoidea</name>
    <dbReference type="NCBI Taxonomy" id="248742"/>
    <lineage>
        <taxon>Eukaryota</taxon>
        <taxon>Viridiplantae</taxon>
        <taxon>Chlorophyta</taxon>
        <taxon>core chlorophytes</taxon>
        <taxon>Trebouxiophyceae</taxon>
        <taxon>Trebouxiophyceae incertae sedis</taxon>
        <taxon>Coccomyxaceae</taxon>
        <taxon>Coccomyxa</taxon>
    </lineage>
</organism>
<keyword evidence="3" id="KW-1185">Reference proteome</keyword>
<dbReference type="PANTHER" id="PTHR31968:SF4">
    <property type="entry name" value="SERINE_ARGININE-RELATED PROTEIN 53"/>
    <property type="match status" value="1"/>
</dbReference>
<feature type="compositionally biased region" description="Basic and acidic residues" evidence="1">
    <location>
        <begin position="47"/>
        <end position="56"/>
    </location>
</feature>
<dbReference type="InterPro" id="IPR034604">
    <property type="entry name" value="SRRP53"/>
</dbReference>
<evidence type="ECO:0000313" key="3">
    <source>
        <dbReference type="Proteomes" id="UP001491310"/>
    </source>
</evidence>